<reference evidence="2 3" key="1">
    <citation type="journal article" date="2015" name="Genome Biol. Evol.">
        <title>Phylogenomic analyses indicate that early fungi evolved digesting cell walls of algal ancestors of land plants.</title>
        <authorList>
            <person name="Chang Y."/>
            <person name="Wang S."/>
            <person name="Sekimoto S."/>
            <person name="Aerts A.L."/>
            <person name="Choi C."/>
            <person name="Clum A."/>
            <person name="LaButti K.M."/>
            <person name="Lindquist E.A."/>
            <person name="Yee Ngan C."/>
            <person name="Ohm R.A."/>
            <person name="Salamov A.A."/>
            <person name="Grigoriev I.V."/>
            <person name="Spatafora J.W."/>
            <person name="Berbee M.L."/>
        </authorList>
    </citation>
    <scope>NUCLEOTIDE SEQUENCE [LARGE SCALE GENOMIC DNA]</scope>
    <source>
        <strain evidence="2 3">NRRL 28638</strain>
    </source>
</reference>
<dbReference type="EMBL" id="KQ964734">
    <property type="protein sequence ID" value="KXN66373.1"/>
    <property type="molecule type" value="Genomic_DNA"/>
</dbReference>
<gene>
    <name evidence="2" type="ORF">CONCODRAFT_11807</name>
</gene>
<sequence>MKIDLTNSPSNLIKLKNIQSIQYLEFSTKDPNSSHQSAYLTPSQMNIQLIELKKRLNKLNSIIYDYDLMTYNLDQKLMGELKFYFFIINGSENVDKFRNLIKFKDFKLFELKHVTLTKKNLKNQNFCEFNKNNFEGLEGLLSFPNNFNQQIKDLIPILQAFLKAFRKTLNRSLCEAGGVLFGDEIVQICWNPAYNPNSTWYFKGLPHNPDWPTLEETSLQYHLWFNHGTLYCSVNAKKHNTRLIEWDDVKKIASESPALQSDPLNPVINLEFPVQALSSPHLAPIEILGFPFGLTEEVETLILKRWCTVLNLPTFKGPNNCQQPFKKSSPRIPNLTYVRFTKADNQSIILFPTFAIFIPLPEEYFDSIQFTSKTTWNLAWDYTEIYFNMMEYILLNTNLTPQQHQQQNNNNNNNNNLRPLPRETSQSSINSPQALIPHPPTPSAIDYGRLGRELDTWDYLSTQFATSDSTQTQNQPLHFTPTHIQSLPAPSQSTQNPTDDFSTNFFDDLDLNNFNLNNMDPLHQNLNLGGFDSLDVTDEDFSFFDEKKDNNNQQGQQMSMITGGQVQQSPKLIGLFDEPSSINNGNESKDGGLAGNNGGSGSNAAGLVAKSATNSTSKLGEPIKEEQVKATTKASTQTSNVKEIKLTSTQTSSLAGNKRYPTYLASDYAPIKQFATYKPTLKLEKFERLKPKN</sequence>
<name>A0A137NU88_CONC2</name>
<protein>
    <submittedName>
        <fullName evidence="2">Uncharacterized protein</fullName>
    </submittedName>
</protein>
<feature type="compositionally biased region" description="Low complexity" evidence="1">
    <location>
        <begin position="402"/>
        <end position="419"/>
    </location>
</feature>
<feature type="region of interest" description="Disordered" evidence="1">
    <location>
        <begin position="402"/>
        <end position="447"/>
    </location>
</feature>
<feature type="compositionally biased region" description="Polar residues" evidence="1">
    <location>
        <begin position="423"/>
        <end position="433"/>
    </location>
</feature>
<keyword evidence="3" id="KW-1185">Reference proteome</keyword>
<evidence type="ECO:0000313" key="2">
    <source>
        <dbReference type="EMBL" id="KXN66373.1"/>
    </source>
</evidence>
<evidence type="ECO:0000256" key="1">
    <source>
        <dbReference type="SAM" id="MobiDB-lite"/>
    </source>
</evidence>
<accession>A0A137NU88</accession>
<evidence type="ECO:0000313" key="3">
    <source>
        <dbReference type="Proteomes" id="UP000070444"/>
    </source>
</evidence>
<dbReference type="Proteomes" id="UP000070444">
    <property type="component" value="Unassembled WGS sequence"/>
</dbReference>
<proteinExistence type="predicted"/>
<organism evidence="2 3">
    <name type="scientific">Conidiobolus coronatus (strain ATCC 28846 / CBS 209.66 / NRRL 28638)</name>
    <name type="common">Delacroixia coronata</name>
    <dbReference type="NCBI Taxonomy" id="796925"/>
    <lineage>
        <taxon>Eukaryota</taxon>
        <taxon>Fungi</taxon>
        <taxon>Fungi incertae sedis</taxon>
        <taxon>Zoopagomycota</taxon>
        <taxon>Entomophthoromycotina</taxon>
        <taxon>Entomophthoromycetes</taxon>
        <taxon>Entomophthorales</taxon>
        <taxon>Ancylistaceae</taxon>
        <taxon>Conidiobolus</taxon>
    </lineage>
</organism>
<feature type="non-terminal residue" evidence="2">
    <location>
        <position position="693"/>
    </location>
</feature>
<dbReference type="AlphaFoldDB" id="A0A137NU88"/>